<dbReference type="Proteomes" id="UP000718571">
    <property type="component" value="Unassembled WGS sequence"/>
</dbReference>
<accession>A0A8T3V0W2</accession>
<gene>
    <name evidence="1" type="ORF">IHE51_02075</name>
</gene>
<dbReference type="AlphaFoldDB" id="A0A8T3V0W2"/>
<reference evidence="1 2" key="1">
    <citation type="submission" date="2020-09" db="EMBL/GenBank/DDBJ databases">
        <title>Genomic characterization of a novel Parvarchaeota family in acid mine drainage sediments.</title>
        <authorList>
            <person name="Luo Z.-H."/>
        </authorList>
    </citation>
    <scope>NUCLEOTIDE SEQUENCE [LARGE SCALE GENOMIC DNA]</scope>
    <source>
        <strain evidence="1">MAS1_bins.189</strain>
    </source>
</reference>
<comment type="caution">
    <text evidence="1">The sequence shown here is derived from an EMBL/GenBank/DDBJ whole genome shotgun (WGS) entry which is preliminary data.</text>
</comment>
<sequence>MEDYKPPLGGMNPEPIFVLGSLEEDDEEEDEDLLKTLKYLPGMLNKPKKRTKDLTSIITELIKSKSLLLTDSSLLQQLPMHTAYLMNKEDYDEIIKGPGVASSVLIPVLENLGFPICTFNFKKKTLKVYSLSYFGAYKGSSNSSDDYSILLYHFAKARLDKDYLRDIERLYL</sequence>
<proteinExistence type="predicted"/>
<dbReference type="EMBL" id="JADFAR010000023">
    <property type="protein sequence ID" value="MBE5728625.1"/>
    <property type="molecule type" value="Genomic_DNA"/>
</dbReference>
<organism evidence="1 2">
    <name type="scientific">Candidatus Acidifodinimicrobium mancum</name>
    <dbReference type="NCBI Taxonomy" id="2898728"/>
    <lineage>
        <taxon>Archaea</taxon>
        <taxon>Candidatus Parvarchaeota</taxon>
        <taxon>Candidatus Acidifodinimicrobiaceae</taxon>
        <taxon>Candidatus Acidifodinimicrobium</taxon>
    </lineage>
</organism>
<evidence type="ECO:0000313" key="2">
    <source>
        <dbReference type="Proteomes" id="UP000718571"/>
    </source>
</evidence>
<protein>
    <submittedName>
        <fullName evidence="1">Uncharacterized protein</fullName>
    </submittedName>
</protein>
<evidence type="ECO:0000313" key="1">
    <source>
        <dbReference type="EMBL" id="MBE5728625.1"/>
    </source>
</evidence>
<name>A0A8T3V0W2_9ARCH</name>